<dbReference type="EMBL" id="HBIB01011321">
    <property type="protein sequence ID" value="CAE0245151.1"/>
    <property type="molecule type" value="Transcribed_RNA"/>
</dbReference>
<dbReference type="Gene3D" id="2.60.120.10">
    <property type="entry name" value="Jelly Rolls"/>
    <property type="match status" value="1"/>
</dbReference>
<evidence type="ECO:0000313" key="13">
    <source>
        <dbReference type="EMBL" id="CAE0245153.1"/>
    </source>
</evidence>
<dbReference type="FunFam" id="1.10.287.630:FF:000001">
    <property type="entry name" value="Cyclic nucleotide-gated channel alpha 3"/>
    <property type="match status" value="1"/>
</dbReference>
<feature type="transmembrane region" description="Helical" evidence="10">
    <location>
        <begin position="224"/>
        <end position="242"/>
    </location>
</feature>
<keyword evidence="3 10" id="KW-0812">Transmembrane</keyword>
<proteinExistence type="predicted"/>
<feature type="compositionally biased region" description="Basic and acidic residues" evidence="9">
    <location>
        <begin position="61"/>
        <end position="73"/>
    </location>
</feature>
<feature type="transmembrane region" description="Helical" evidence="10">
    <location>
        <begin position="270"/>
        <end position="288"/>
    </location>
</feature>
<dbReference type="CDD" id="cd00038">
    <property type="entry name" value="CAP_ED"/>
    <property type="match status" value="1"/>
</dbReference>
<feature type="compositionally biased region" description="Polar residues" evidence="9">
    <location>
        <begin position="769"/>
        <end position="787"/>
    </location>
</feature>
<evidence type="ECO:0000259" key="11">
    <source>
        <dbReference type="PROSITE" id="PS50042"/>
    </source>
</evidence>
<evidence type="ECO:0000313" key="12">
    <source>
        <dbReference type="EMBL" id="CAE0245151.1"/>
    </source>
</evidence>
<evidence type="ECO:0000256" key="8">
    <source>
        <dbReference type="ARBA" id="ARBA00023303"/>
    </source>
</evidence>
<dbReference type="SUPFAM" id="SSF51206">
    <property type="entry name" value="cAMP-binding domain-like"/>
    <property type="match status" value="1"/>
</dbReference>
<dbReference type="EMBL" id="HBIB01011323">
    <property type="protein sequence ID" value="CAE0245153.1"/>
    <property type="molecule type" value="Transcribed_RNA"/>
</dbReference>
<dbReference type="PANTHER" id="PTHR45638">
    <property type="entry name" value="CYCLIC NUCLEOTIDE-GATED CATION CHANNEL SUBUNIT A"/>
    <property type="match status" value="1"/>
</dbReference>
<keyword evidence="2" id="KW-0813">Transport</keyword>
<evidence type="ECO:0000256" key="4">
    <source>
        <dbReference type="ARBA" id="ARBA00022989"/>
    </source>
</evidence>
<organism evidence="13">
    <name type="scientific">Palpitomonas bilix</name>
    <dbReference type="NCBI Taxonomy" id="652834"/>
    <lineage>
        <taxon>Eukaryota</taxon>
        <taxon>Eukaryota incertae sedis</taxon>
    </lineage>
</organism>
<dbReference type="GO" id="GO:0044877">
    <property type="term" value="F:protein-containing complex binding"/>
    <property type="evidence" value="ECO:0007669"/>
    <property type="project" value="TreeGrafter"/>
</dbReference>
<feature type="transmembrane region" description="Helical" evidence="10">
    <location>
        <begin position="338"/>
        <end position="356"/>
    </location>
</feature>
<dbReference type="PROSITE" id="PS00889">
    <property type="entry name" value="CNMP_BINDING_2"/>
    <property type="match status" value="1"/>
</dbReference>
<keyword evidence="5" id="KW-0406">Ion transport</keyword>
<dbReference type="AlphaFoldDB" id="A0A7S3G146"/>
<evidence type="ECO:0000256" key="3">
    <source>
        <dbReference type="ARBA" id="ARBA00022692"/>
    </source>
</evidence>
<dbReference type="Gene3D" id="1.10.287.70">
    <property type="match status" value="1"/>
</dbReference>
<keyword evidence="7" id="KW-1071">Ligand-gated ion channel</keyword>
<evidence type="ECO:0000256" key="7">
    <source>
        <dbReference type="ARBA" id="ARBA00023286"/>
    </source>
</evidence>
<evidence type="ECO:0000256" key="2">
    <source>
        <dbReference type="ARBA" id="ARBA00022448"/>
    </source>
</evidence>
<dbReference type="SUPFAM" id="SSF81324">
    <property type="entry name" value="Voltage-gated potassium channels"/>
    <property type="match status" value="1"/>
</dbReference>
<protein>
    <recommendedName>
        <fullName evidence="11">Cyclic nucleotide-binding domain-containing protein</fullName>
    </recommendedName>
</protein>
<feature type="region of interest" description="Disordered" evidence="9">
    <location>
        <begin position="660"/>
        <end position="682"/>
    </location>
</feature>
<reference evidence="13" key="1">
    <citation type="submission" date="2021-01" db="EMBL/GenBank/DDBJ databases">
        <authorList>
            <person name="Corre E."/>
            <person name="Pelletier E."/>
            <person name="Niang G."/>
            <person name="Scheremetjew M."/>
            <person name="Finn R."/>
            <person name="Kale V."/>
            <person name="Holt S."/>
            <person name="Cochrane G."/>
            <person name="Meng A."/>
            <person name="Brown T."/>
            <person name="Cohen L."/>
        </authorList>
    </citation>
    <scope>NUCLEOTIDE SEQUENCE</scope>
    <source>
        <strain evidence="13">NIES-2562</strain>
    </source>
</reference>
<dbReference type="Pfam" id="PF00027">
    <property type="entry name" value="cNMP_binding"/>
    <property type="match status" value="1"/>
</dbReference>
<feature type="transmembrane region" description="Helical" evidence="10">
    <location>
        <begin position="189"/>
        <end position="212"/>
    </location>
</feature>
<evidence type="ECO:0000256" key="10">
    <source>
        <dbReference type="SAM" id="Phobius"/>
    </source>
</evidence>
<name>A0A7S3G146_9EUKA</name>
<feature type="compositionally biased region" description="Basic and acidic residues" evidence="9">
    <location>
        <begin position="897"/>
        <end position="911"/>
    </location>
</feature>
<accession>A0A7S3G146</accession>
<evidence type="ECO:0000256" key="9">
    <source>
        <dbReference type="SAM" id="MobiDB-lite"/>
    </source>
</evidence>
<keyword evidence="4 10" id="KW-1133">Transmembrane helix</keyword>
<feature type="region of interest" description="Disordered" evidence="9">
    <location>
        <begin position="756"/>
        <end position="858"/>
    </location>
</feature>
<dbReference type="InterPro" id="IPR050866">
    <property type="entry name" value="CNG_cation_channel"/>
</dbReference>
<sequence length="1011" mass="112529">MAGGSRIAPSLPALEREGHGGSFAPILPPSESNRKVPNKRVEIIESREDPPRPLPPPVRLDSVKNVRAARKDFVQTPPRRITSSHEQDKIERKRIRSRDKPHPPSSKARSDGPRDPRRRMNPRRRKSSVFTEGGGVLKLNKKKAGLLPRASFIQQIVGLGMPADDDELADITNQRSSSKCPTIHPSSPILAWWAVILVMSAVYEAVSIPLMIGFEMSIDSIRPGWLLGNVLFDFVFLVNLLIRLRTGYWHSGYVVKSSKRICKKYLKGRFVYDLISAIPFNMIWYFSFLGGFPVPNLFDFFRLLRLVTLNNVVYYLDSRNFVGIRVSVNPSLVRLIKLMFWIFMLSHWVCCLRFFIVSHCPPPFENLTIGRAFGPLKTCKGNSTWMVDNDLENRPIQYQYAYSFHWSLVVMSDHGYAQPETPLETIFVILVVLSGISTYATIIANVGSLLMNLDSNSIAYQRKMETIDQYLAFRKMPDDLRLDVRKYYEHVWTQRKGFDENAILADLPTPLRMQVLRELNEEFIKKIPWLCIDDKGFLNDLLKLLRHAIYPPNEAIFFRGQPGREVYFLVTGKVRVDLESGPVILGEGSVFGEISLLFDQRRTATVTTVTFSDLLYLTRRSLENLLVEYPGLDGRMREAAMDRIAELYPGKSKEIIKTLRSQTPLSSSSPAPTASHAQRVSPFFAPSPPFHAASSPLPTAETYIARAWAGSPPPAPPPPSEPRASTAMAAKVENHGPTSEKDVVSAEVAETPRLQQGLETLEGPFEGSTYKQPVNGTTVKKGNSSEEPSLPRDDSKSGKTASQTEDTKQIENSKPTARSVVEVHGGNGQFARAKIHLPPPADPIGSLSHDPSPGTMGRRRTIEDFKLALQNNGQGFSFLNRRHHVESIESTEGQAGEADRLSSEAGIEHRAGGQGSTEGVGKPLLKGGMEGEENGEHSSEEAGSSAESSSDESDDERERRKLAQVASRKAETAVAEAEAAQFLHGLEQMSVLSRIEEEPNGDRGFDGDANH</sequence>
<gene>
    <name evidence="12" type="ORF">PBIL07802_LOCUS7331</name>
    <name evidence="13" type="ORF">PBIL07802_LOCUS7333</name>
</gene>
<dbReference type="InterPro" id="IPR018488">
    <property type="entry name" value="cNMP-bd_CS"/>
</dbReference>
<feature type="region of interest" description="Disordered" evidence="9">
    <location>
        <begin position="707"/>
        <end position="727"/>
    </location>
</feature>
<feature type="region of interest" description="Disordered" evidence="9">
    <location>
        <begin position="1"/>
        <end position="134"/>
    </location>
</feature>
<feature type="compositionally biased region" description="Pro residues" evidence="9">
    <location>
        <begin position="711"/>
        <end position="721"/>
    </location>
</feature>
<feature type="transmembrane region" description="Helical" evidence="10">
    <location>
        <begin position="426"/>
        <end position="453"/>
    </location>
</feature>
<dbReference type="SMART" id="SM00100">
    <property type="entry name" value="cNMP"/>
    <property type="match status" value="1"/>
</dbReference>
<evidence type="ECO:0000256" key="5">
    <source>
        <dbReference type="ARBA" id="ARBA00023065"/>
    </source>
</evidence>
<dbReference type="InterPro" id="IPR014710">
    <property type="entry name" value="RmlC-like_jellyroll"/>
</dbReference>
<dbReference type="PANTHER" id="PTHR45638:SF11">
    <property type="entry name" value="CYCLIC NUCLEOTIDE-GATED CATION CHANNEL SUBUNIT A"/>
    <property type="match status" value="1"/>
</dbReference>
<evidence type="ECO:0000256" key="6">
    <source>
        <dbReference type="ARBA" id="ARBA00023136"/>
    </source>
</evidence>
<dbReference type="InterPro" id="IPR018490">
    <property type="entry name" value="cNMP-bd_dom_sf"/>
</dbReference>
<comment type="subcellular location">
    <subcellularLocation>
        <location evidence="1">Membrane</location>
        <topology evidence="1">Multi-pass membrane protein</topology>
    </subcellularLocation>
</comment>
<keyword evidence="8" id="KW-0407">Ion channel</keyword>
<evidence type="ECO:0000256" key="1">
    <source>
        <dbReference type="ARBA" id="ARBA00004141"/>
    </source>
</evidence>
<feature type="compositionally biased region" description="Basic residues" evidence="9">
    <location>
        <begin position="116"/>
        <end position="127"/>
    </location>
</feature>
<keyword evidence="6 10" id="KW-0472">Membrane</keyword>
<feature type="domain" description="Cyclic nucleotide-binding" evidence="11">
    <location>
        <begin position="534"/>
        <end position="643"/>
    </location>
</feature>
<feature type="region of interest" description="Disordered" evidence="9">
    <location>
        <begin position="887"/>
        <end position="969"/>
    </location>
</feature>
<feature type="compositionally biased region" description="Basic and acidic residues" evidence="9">
    <location>
        <begin position="98"/>
        <end position="115"/>
    </location>
</feature>
<dbReference type="GO" id="GO:0005221">
    <property type="term" value="F:intracellularly cyclic nucleotide-activated monoatomic cation channel activity"/>
    <property type="evidence" value="ECO:0007669"/>
    <property type="project" value="InterPro"/>
</dbReference>
<dbReference type="GO" id="GO:0016020">
    <property type="term" value="C:membrane"/>
    <property type="evidence" value="ECO:0007669"/>
    <property type="project" value="UniProtKB-SubCell"/>
</dbReference>
<dbReference type="InterPro" id="IPR000595">
    <property type="entry name" value="cNMP-bd_dom"/>
</dbReference>
<feature type="compositionally biased region" description="Basic and acidic residues" evidence="9">
    <location>
        <begin position="39"/>
        <end position="51"/>
    </location>
</feature>
<dbReference type="PROSITE" id="PS50042">
    <property type="entry name" value="CNMP_BINDING_3"/>
    <property type="match status" value="1"/>
</dbReference>
<dbReference type="Gene3D" id="1.10.287.630">
    <property type="entry name" value="Helix hairpin bin"/>
    <property type="match status" value="1"/>
</dbReference>